<evidence type="ECO:0000313" key="1">
    <source>
        <dbReference type="EMBL" id="KOO39334.1"/>
    </source>
</evidence>
<dbReference type="AlphaFoldDB" id="A0A0M0KKI1"/>
<evidence type="ECO:0008006" key="2">
    <source>
        <dbReference type="Google" id="ProtNLM"/>
    </source>
</evidence>
<dbReference type="PATRIC" id="fig|136160.3.peg.2633"/>
<reference evidence="1" key="1">
    <citation type="submission" date="2015-08" db="EMBL/GenBank/DDBJ databases">
        <title>Complete DNA Sequence of Pseudomonas syringae pv. actinidiae, the Causal Agent of Kiwifruit Canker Disease.</title>
        <authorList>
            <person name="Rikkerink E.H.A."/>
            <person name="Fineran P.C."/>
        </authorList>
    </citation>
    <scope>NUCLEOTIDE SEQUENCE</scope>
    <source>
        <strain evidence="1">DSM 13666</strain>
    </source>
</reference>
<name>A0A0M0KKI1_ALKHA</name>
<accession>A0A0M0KKI1</accession>
<gene>
    <name evidence="1" type="ORF">AMD02_11135</name>
</gene>
<protein>
    <recommendedName>
        <fullName evidence="2">DUF2487 family protein</fullName>
    </recommendedName>
</protein>
<sequence length="155" mass="18320">MKWNTNDVDVYLQEQEYIDTAVLSLLPVSFAEDKKSRLEQFEFAYTLSNEVEKQFKGRIVQFPSFTYHVSEEQEQAVERLQVWLDDLNTLGMKHIFLITSDSNWKGYEKTCEENVELVWVPSVPLAHLDGQVKHKIIQDQLNQLIPIMTKKWQNR</sequence>
<dbReference type="EMBL" id="LILD01000001">
    <property type="protein sequence ID" value="KOO39334.1"/>
    <property type="molecule type" value="Genomic_DNA"/>
</dbReference>
<dbReference type="InterPro" id="IPR019615">
    <property type="entry name" value="DUF2487"/>
</dbReference>
<dbReference type="RefSeq" id="WP_053431344.1">
    <property type="nucleotide sequence ID" value="NZ_LILD02000003.1"/>
</dbReference>
<proteinExistence type="predicted"/>
<organism evidence="1">
    <name type="scientific">Halalkalibacterium halodurans</name>
    <name type="common">Bacillus halodurans</name>
    <dbReference type="NCBI Taxonomy" id="86665"/>
    <lineage>
        <taxon>Bacteria</taxon>
        <taxon>Bacillati</taxon>
        <taxon>Bacillota</taxon>
        <taxon>Bacilli</taxon>
        <taxon>Bacillales</taxon>
        <taxon>Bacillaceae</taxon>
        <taxon>Halalkalibacterium (ex Joshi et al. 2022)</taxon>
    </lineage>
</organism>
<comment type="caution">
    <text evidence="1">The sequence shown here is derived from an EMBL/GenBank/DDBJ whole genome shotgun (WGS) entry which is preliminary data.</text>
</comment>
<dbReference type="Pfam" id="PF10673">
    <property type="entry name" value="DUF2487"/>
    <property type="match status" value="1"/>
</dbReference>